<dbReference type="AlphaFoldDB" id="A0A1H3NSB9"/>
<evidence type="ECO:0000313" key="2">
    <source>
        <dbReference type="Proteomes" id="UP000199079"/>
    </source>
</evidence>
<evidence type="ECO:0000313" key="1">
    <source>
        <dbReference type="EMBL" id="SDY91688.1"/>
    </source>
</evidence>
<sequence length="92" mass="10251">MSAGNLLTELFIRSNTAFIKHVCCDESRAHSVDANVIIGVFPRCCLRQSEDTMFCGHVRRGILKPDVTKDGRHIDDYATVVLAGHLINFCTE</sequence>
<organism evidence="1 2">
    <name type="scientific">Halopenitus persicus</name>
    <dbReference type="NCBI Taxonomy" id="1048396"/>
    <lineage>
        <taxon>Archaea</taxon>
        <taxon>Methanobacteriati</taxon>
        <taxon>Methanobacteriota</taxon>
        <taxon>Stenosarchaea group</taxon>
        <taxon>Halobacteria</taxon>
        <taxon>Halobacteriales</taxon>
        <taxon>Haloferacaceae</taxon>
        <taxon>Halopenitus</taxon>
    </lineage>
</organism>
<keyword evidence="2" id="KW-1185">Reference proteome</keyword>
<dbReference type="Proteomes" id="UP000199079">
    <property type="component" value="Unassembled WGS sequence"/>
</dbReference>
<dbReference type="EMBL" id="FNPC01000015">
    <property type="protein sequence ID" value="SDY91688.1"/>
    <property type="molecule type" value="Genomic_DNA"/>
</dbReference>
<name>A0A1H3NSB9_9EURY</name>
<protein>
    <submittedName>
        <fullName evidence="1">Uncharacterized protein</fullName>
    </submittedName>
</protein>
<accession>A0A1H3NSB9</accession>
<proteinExistence type="predicted"/>
<reference evidence="2" key="1">
    <citation type="submission" date="2016-10" db="EMBL/GenBank/DDBJ databases">
        <authorList>
            <person name="Varghese N."/>
            <person name="Submissions S."/>
        </authorList>
    </citation>
    <scope>NUCLEOTIDE SEQUENCE [LARGE SCALE GENOMIC DNA]</scope>
    <source>
        <strain evidence="2">DC30,IBRC 10041,KCTC 4046</strain>
    </source>
</reference>
<gene>
    <name evidence="1" type="ORF">SAMN05216564_1152</name>
</gene>